<gene>
    <name evidence="1" type="ORF">T4A_4019</name>
</gene>
<evidence type="ECO:0000313" key="1">
    <source>
        <dbReference type="EMBL" id="KRY73525.1"/>
    </source>
</evidence>
<reference evidence="1 2" key="1">
    <citation type="submission" date="2015-01" db="EMBL/GenBank/DDBJ databases">
        <title>Evolution of Trichinella species and genotypes.</title>
        <authorList>
            <person name="Korhonen P.K."/>
            <person name="Edoardo P."/>
            <person name="Giuseppe L.R."/>
            <person name="Gasser R.B."/>
        </authorList>
    </citation>
    <scope>NUCLEOTIDE SEQUENCE [LARGE SCALE GENOMIC DNA]</scope>
    <source>
        <strain evidence="1">ISS13</strain>
    </source>
</reference>
<proteinExistence type="predicted"/>
<dbReference type="AlphaFoldDB" id="A0A0V1EI91"/>
<dbReference type="Proteomes" id="UP000054632">
    <property type="component" value="Unassembled WGS sequence"/>
</dbReference>
<evidence type="ECO:0000313" key="2">
    <source>
        <dbReference type="Proteomes" id="UP000054632"/>
    </source>
</evidence>
<sequence>MFILLRYFCDGKLGCSSGGKVLYCHSISENRYVVSYNSALQHHPKITDTSDTEEEKALYLVICKIFYMDITCNTQSNEIEKRLGSMRSRDGIPTCFLRRTTKIEFDFHYDNHRISRLWSRLEQIQHRYRCYTGIWVQALHYLLELEHLNRYVFGFVERITCWYNGFAYDYDDPSQILESATCSNFYEGCSQRERIARFSLLNPASKAVALASGNAPRRSLKA</sequence>
<name>A0A0V1EI91_TRIPS</name>
<comment type="caution">
    <text evidence="1">The sequence shown here is derived from an EMBL/GenBank/DDBJ whole genome shotgun (WGS) entry which is preliminary data.</text>
</comment>
<protein>
    <submittedName>
        <fullName evidence="1">Uncharacterized protein</fullName>
    </submittedName>
</protein>
<accession>A0A0V1EI91</accession>
<dbReference type="EMBL" id="JYDR01000033">
    <property type="protein sequence ID" value="KRY73525.1"/>
    <property type="molecule type" value="Genomic_DNA"/>
</dbReference>
<organism evidence="1 2">
    <name type="scientific">Trichinella pseudospiralis</name>
    <name type="common">Parasitic roundworm</name>
    <dbReference type="NCBI Taxonomy" id="6337"/>
    <lineage>
        <taxon>Eukaryota</taxon>
        <taxon>Metazoa</taxon>
        <taxon>Ecdysozoa</taxon>
        <taxon>Nematoda</taxon>
        <taxon>Enoplea</taxon>
        <taxon>Dorylaimia</taxon>
        <taxon>Trichinellida</taxon>
        <taxon>Trichinellidae</taxon>
        <taxon>Trichinella</taxon>
    </lineage>
</organism>